<keyword evidence="2" id="KW-1185">Reference proteome</keyword>
<evidence type="ECO:0000313" key="2">
    <source>
        <dbReference type="Proteomes" id="UP000829447"/>
    </source>
</evidence>
<reference evidence="1 2" key="1">
    <citation type="journal article" date="2022" name="bioRxiv">
        <title>An ancient truncated duplication of the anti-Mullerian hormone receptor type 2 gene is a potential conserved master sex determinant in the Pangasiidae catfish family.</title>
        <authorList>
            <person name="Wen M."/>
            <person name="Pan Q."/>
            <person name="Jouanno E."/>
            <person name="Montfort J."/>
            <person name="Zahm M."/>
            <person name="Cabau C."/>
            <person name="Klopp C."/>
            <person name="Iampietro C."/>
            <person name="Roques C."/>
            <person name="Bouchez O."/>
            <person name="Castinel A."/>
            <person name="Donnadieu C."/>
            <person name="Parrinello H."/>
            <person name="Poncet C."/>
            <person name="Belmonte E."/>
            <person name="Gautier V."/>
            <person name="Avarre J.-C."/>
            <person name="Dugue R."/>
            <person name="Gustiano R."/>
            <person name="Ha T.T.T."/>
            <person name="Campet M."/>
            <person name="Sriphairoj K."/>
            <person name="Ribolli J."/>
            <person name="de Almeida F.L."/>
            <person name="Desvignes T."/>
            <person name="Postlethwait J.H."/>
            <person name="Bucao C.F."/>
            <person name="Robinson-Rechavi M."/>
            <person name="Bobe J."/>
            <person name="Herpin A."/>
            <person name="Guiguen Y."/>
        </authorList>
    </citation>
    <scope>NUCLEOTIDE SEQUENCE [LARGE SCALE GENOMIC DNA]</scope>
    <source>
        <strain evidence="1">YG-Dec2019</strain>
    </source>
</reference>
<evidence type="ECO:0000313" key="1">
    <source>
        <dbReference type="EMBL" id="MCI4390048.1"/>
    </source>
</evidence>
<dbReference type="EMBL" id="CM040473">
    <property type="protein sequence ID" value="MCI4390048.1"/>
    <property type="molecule type" value="Genomic_DNA"/>
</dbReference>
<organism evidence="1 2">
    <name type="scientific">Pangasianodon gigas</name>
    <name type="common">Mekong giant catfish</name>
    <name type="synonym">Pangasius gigas</name>
    <dbReference type="NCBI Taxonomy" id="30993"/>
    <lineage>
        <taxon>Eukaryota</taxon>
        <taxon>Metazoa</taxon>
        <taxon>Chordata</taxon>
        <taxon>Craniata</taxon>
        <taxon>Vertebrata</taxon>
        <taxon>Euteleostomi</taxon>
        <taxon>Actinopterygii</taxon>
        <taxon>Neopterygii</taxon>
        <taxon>Teleostei</taxon>
        <taxon>Ostariophysi</taxon>
        <taxon>Siluriformes</taxon>
        <taxon>Pangasiidae</taxon>
        <taxon>Pangasianodon</taxon>
    </lineage>
</organism>
<proteinExistence type="predicted"/>
<gene>
    <name evidence="1" type="ORF">PGIGA_G00118080</name>
</gene>
<protein>
    <submittedName>
        <fullName evidence="1">Uncharacterized protein</fullName>
    </submittedName>
</protein>
<sequence>MGVFQCAFKWLQEALLFLIRLSRPVFSFITRLFGVMDKSWKAVRQNRAMGNSHNFLQDSDEEYDSTWDDETDDEETRESPTHWPLSPKRNTYAAKDMQTFRHKCQKTQNNDRTDDMENDKDLPNLKFYKNVMRFRPDGVYIEDFHKSWFGDYGRLEYVHSYIQWLFPIQEKGVNFDSRELSLKEINLFRMDEEVKKKLLTSYKLMLDFYGIELVSEETGEVQRAVNWKERFANLNRNTHNNLRITRILKCLGLLGFSRKHSEQRCNDTLRSRFDSQNIFNKIFNEEKYD</sequence>
<name>A0ACC5XG40_PANGG</name>
<comment type="caution">
    <text evidence="1">The sequence shown here is derived from an EMBL/GenBank/DDBJ whole genome shotgun (WGS) entry which is preliminary data.</text>
</comment>
<dbReference type="Proteomes" id="UP000829447">
    <property type="component" value="Linkage Group LG20"/>
</dbReference>
<accession>A0ACC5XG40</accession>